<evidence type="ECO:0000313" key="1">
    <source>
        <dbReference type="EMBL" id="KIK93421.1"/>
    </source>
</evidence>
<name>A0A0D0DVD8_9AGAM</name>
<reference evidence="2" key="2">
    <citation type="submission" date="2015-01" db="EMBL/GenBank/DDBJ databases">
        <title>Evolutionary Origins and Diversification of the Mycorrhizal Mutualists.</title>
        <authorList>
            <consortium name="DOE Joint Genome Institute"/>
            <consortium name="Mycorrhizal Genomics Consortium"/>
            <person name="Kohler A."/>
            <person name="Kuo A."/>
            <person name="Nagy L.G."/>
            <person name="Floudas D."/>
            <person name="Copeland A."/>
            <person name="Barry K.W."/>
            <person name="Cichocki N."/>
            <person name="Veneault-Fourrey C."/>
            <person name="LaButti K."/>
            <person name="Lindquist E.A."/>
            <person name="Lipzen A."/>
            <person name="Lundell T."/>
            <person name="Morin E."/>
            <person name="Murat C."/>
            <person name="Riley R."/>
            <person name="Ohm R."/>
            <person name="Sun H."/>
            <person name="Tunlid A."/>
            <person name="Henrissat B."/>
            <person name="Grigoriev I.V."/>
            <person name="Hibbett D.S."/>
            <person name="Martin F."/>
        </authorList>
    </citation>
    <scope>NUCLEOTIDE SEQUENCE [LARGE SCALE GENOMIC DNA]</scope>
    <source>
        <strain evidence="2">Ve08.2h10</strain>
    </source>
</reference>
<dbReference type="AlphaFoldDB" id="A0A0D0DVD8"/>
<proteinExistence type="predicted"/>
<keyword evidence="2" id="KW-1185">Reference proteome</keyword>
<reference evidence="1 2" key="1">
    <citation type="submission" date="2014-04" db="EMBL/GenBank/DDBJ databases">
        <authorList>
            <consortium name="DOE Joint Genome Institute"/>
            <person name="Kuo A."/>
            <person name="Kohler A."/>
            <person name="Jargeat P."/>
            <person name="Nagy L.G."/>
            <person name="Floudas D."/>
            <person name="Copeland A."/>
            <person name="Barry K.W."/>
            <person name="Cichocki N."/>
            <person name="Veneault-Fourrey C."/>
            <person name="LaButti K."/>
            <person name="Lindquist E.A."/>
            <person name="Lipzen A."/>
            <person name="Lundell T."/>
            <person name="Morin E."/>
            <person name="Murat C."/>
            <person name="Sun H."/>
            <person name="Tunlid A."/>
            <person name="Henrissat B."/>
            <person name="Grigoriev I.V."/>
            <person name="Hibbett D.S."/>
            <person name="Martin F."/>
            <person name="Nordberg H.P."/>
            <person name="Cantor M.N."/>
            <person name="Hua S.X."/>
        </authorList>
    </citation>
    <scope>NUCLEOTIDE SEQUENCE [LARGE SCALE GENOMIC DNA]</scope>
    <source>
        <strain evidence="1 2">Ve08.2h10</strain>
    </source>
</reference>
<accession>A0A0D0DVD8</accession>
<gene>
    <name evidence="1" type="ORF">PAXRUDRAFT_516111</name>
</gene>
<dbReference type="EMBL" id="KN825186">
    <property type="protein sequence ID" value="KIK93421.1"/>
    <property type="molecule type" value="Genomic_DNA"/>
</dbReference>
<evidence type="ECO:0000313" key="2">
    <source>
        <dbReference type="Proteomes" id="UP000054538"/>
    </source>
</evidence>
<organism evidence="1 2">
    <name type="scientific">Paxillus rubicundulus Ve08.2h10</name>
    <dbReference type="NCBI Taxonomy" id="930991"/>
    <lineage>
        <taxon>Eukaryota</taxon>
        <taxon>Fungi</taxon>
        <taxon>Dikarya</taxon>
        <taxon>Basidiomycota</taxon>
        <taxon>Agaricomycotina</taxon>
        <taxon>Agaricomycetes</taxon>
        <taxon>Agaricomycetidae</taxon>
        <taxon>Boletales</taxon>
        <taxon>Paxilineae</taxon>
        <taxon>Paxillaceae</taxon>
        <taxon>Paxillus</taxon>
    </lineage>
</organism>
<sequence>MLVFRSQSPLYFCFQCRQLGPDCRILRPQYNPISFVFLLMIQSCGHGSGHRASLLPLINYVPISAQAREWLLEDRWFYNVLSKLGPISCVSGSLFPTDVHRHGHLTLCLRKLPRPFQAC</sequence>
<dbReference type="HOGENOM" id="CLU_2062242_0_0_1"/>
<protein>
    <submittedName>
        <fullName evidence="1">Uncharacterized protein</fullName>
    </submittedName>
</protein>
<dbReference type="InParanoid" id="A0A0D0DVD8"/>
<dbReference type="Proteomes" id="UP000054538">
    <property type="component" value="Unassembled WGS sequence"/>
</dbReference>